<gene>
    <name evidence="2" type="ORF">GCM10023205_24210</name>
</gene>
<proteinExistence type="predicted"/>
<evidence type="ECO:0000313" key="2">
    <source>
        <dbReference type="EMBL" id="GAA4960169.1"/>
    </source>
</evidence>
<dbReference type="PANTHER" id="PTHR43638">
    <property type="entry name" value="OXIDOREDUCTASE, ALDO/KETO REDUCTASE FAMILY PROTEIN"/>
    <property type="match status" value="1"/>
</dbReference>
<dbReference type="RefSeq" id="WP_345675398.1">
    <property type="nucleotide sequence ID" value="NZ_BAABHS010000007.1"/>
</dbReference>
<evidence type="ECO:0000259" key="1">
    <source>
        <dbReference type="Pfam" id="PF00248"/>
    </source>
</evidence>
<dbReference type="InterPro" id="IPR036812">
    <property type="entry name" value="NAD(P)_OxRdtase_dom_sf"/>
</dbReference>
<accession>A0ABP9H323</accession>
<dbReference type="SUPFAM" id="SSF51430">
    <property type="entry name" value="NAD(P)-linked oxidoreductase"/>
    <property type="match status" value="1"/>
</dbReference>
<dbReference type="Gene3D" id="3.20.20.100">
    <property type="entry name" value="NADP-dependent oxidoreductase domain"/>
    <property type="match status" value="1"/>
</dbReference>
<keyword evidence="3" id="KW-1185">Reference proteome</keyword>
<organism evidence="2 3">
    <name type="scientific">Yinghuangia aomiensis</name>
    <dbReference type="NCBI Taxonomy" id="676205"/>
    <lineage>
        <taxon>Bacteria</taxon>
        <taxon>Bacillati</taxon>
        <taxon>Actinomycetota</taxon>
        <taxon>Actinomycetes</taxon>
        <taxon>Kitasatosporales</taxon>
        <taxon>Streptomycetaceae</taxon>
        <taxon>Yinghuangia</taxon>
    </lineage>
</organism>
<dbReference type="EMBL" id="BAABHS010000007">
    <property type="protein sequence ID" value="GAA4960169.1"/>
    <property type="molecule type" value="Genomic_DNA"/>
</dbReference>
<dbReference type="Proteomes" id="UP001500466">
    <property type="component" value="Unassembled WGS sequence"/>
</dbReference>
<comment type="caution">
    <text evidence="2">The sequence shown here is derived from an EMBL/GenBank/DDBJ whole genome shotgun (WGS) entry which is preliminary data.</text>
</comment>
<evidence type="ECO:0000313" key="3">
    <source>
        <dbReference type="Proteomes" id="UP001500466"/>
    </source>
</evidence>
<name>A0ABP9H323_9ACTN</name>
<reference evidence="3" key="1">
    <citation type="journal article" date="2019" name="Int. J. Syst. Evol. Microbiol.">
        <title>The Global Catalogue of Microorganisms (GCM) 10K type strain sequencing project: providing services to taxonomists for standard genome sequencing and annotation.</title>
        <authorList>
            <consortium name="The Broad Institute Genomics Platform"/>
            <consortium name="The Broad Institute Genome Sequencing Center for Infectious Disease"/>
            <person name="Wu L."/>
            <person name="Ma J."/>
        </authorList>
    </citation>
    <scope>NUCLEOTIDE SEQUENCE [LARGE SCALE GENOMIC DNA]</scope>
    <source>
        <strain evidence="3">JCM 17986</strain>
    </source>
</reference>
<sequence>MRYLDLDVDALPKIGRIGLGTWQFGSRPWGYGERYAAVTARALVGRAVELGVTLFDTAEVYGAGRSERILGAALGDDAARVVVATKFAPVLPLARVVRTRAYASRDRLGVDRIGLYQAHFPNPLFGMDTAVRGFAELLDDGVVAEVGVSNYDLARWRRAEQALGRRVLSDQVEFSLAHPGPLDDLVPWAERNGRMVIAYSPLAQGLLGCRYDAYNPPSGFRARGALFRPANLRRARPLLELLQEVAAAHDATPAQIALAWVLHRGPVVAIPGASTVEQLERNAAAAEIELAADEYTALTDQALAFHPEHGRLGQLAPRPSRHNPRIE</sequence>
<dbReference type="PANTHER" id="PTHR43638:SF3">
    <property type="entry name" value="ALDEHYDE REDUCTASE"/>
    <property type="match status" value="1"/>
</dbReference>
<dbReference type="InterPro" id="IPR020471">
    <property type="entry name" value="AKR"/>
</dbReference>
<dbReference type="PRINTS" id="PR00069">
    <property type="entry name" value="ALDKETRDTASE"/>
</dbReference>
<feature type="domain" description="NADP-dependent oxidoreductase" evidence="1">
    <location>
        <begin position="16"/>
        <end position="299"/>
    </location>
</feature>
<protein>
    <submittedName>
        <fullName evidence="2">Aldo/keto reductase</fullName>
    </submittedName>
</protein>
<dbReference type="Pfam" id="PF00248">
    <property type="entry name" value="Aldo_ket_red"/>
    <property type="match status" value="1"/>
</dbReference>
<dbReference type="InterPro" id="IPR023210">
    <property type="entry name" value="NADP_OxRdtase_dom"/>
</dbReference>